<keyword evidence="1" id="KW-1133">Transmembrane helix</keyword>
<name>A0AA86TIQ7_9EUKA</name>
<sequence>MFRIIHTKSGLCLKPLSHDLNSKFALFQIQGSDDELYSTNDTHFIHERSKLVVSVNKMKELELHGFKKYNPKQKWTVEGDYIVNSFFDENIQENMVVQYLLQQIEKIFQNDGVRLAQKYSITCFILVLKYISPTLFCTLIYYHINEYNLRISVYELNRIQVKMFINVS</sequence>
<dbReference type="EMBL" id="CAXDID020000398">
    <property type="protein sequence ID" value="CAL6087093.1"/>
    <property type="molecule type" value="Genomic_DNA"/>
</dbReference>
<organism evidence="2">
    <name type="scientific">Hexamita inflata</name>
    <dbReference type="NCBI Taxonomy" id="28002"/>
    <lineage>
        <taxon>Eukaryota</taxon>
        <taxon>Metamonada</taxon>
        <taxon>Diplomonadida</taxon>
        <taxon>Hexamitidae</taxon>
        <taxon>Hexamitinae</taxon>
        <taxon>Hexamita</taxon>
    </lineage>
</organism>
<keyword evidence="1" id="KW-0472">Membrane</keyword>
<evidence type="ECO:0000313" key="3">
    <source>
        <dbReference type="EMBL" id="CAL6087093.1"/>
    </source>
</evidence>
<gene>
    <name evidence="2" type="ORF">HINF_LOCUS4787</name>
    <name evidence="3" type="ORF">HINF_LOCUS63481</name>
</gene>
<accession>A0AA86TIQ7</accession>
<comment type="caution">
    <text evidence="2">The sequence shown here is derived from an EMBL/GenBank/DDBJ whole genome shotgun (WGS) entry which is preliminary data.</text>
</comment>
<dbReference type="AlphaFoldDB" id="A0AA86TIQ7"/>
<reference evidence="3 4" key="2">
    <citation type="submission" date="2024-07" db="EMBL/GenBank/DDBJ databases">
        <authorList>
            <person name="Akdeniz Z."/>
        </authorList>
    </citation>
    <scope>NUCLEOTIDE SEQUENCE [LARGE SCALE GENOMIC DNA]</scope>
</reference>
<proteinExistence type="predicted"/>
<dbReference type="Proteomes" id="UP001642409">
    <property type="component" value="Unassembled WGS sequence"/>
</dbReference>
<protein>
    <submittedName>
        <fullName evidence="3">Hypothetical_protein</fullName>
    </submittedName>
</protein>
<feature type="transmembrane region" description="Helical" evidence="1">
    <location>
        <begin position="123"/>
        <end position="144"/>
    </location>
</feature>
<keyword evidence="1" id="KW-0812">Transmembrane</keyword>
<evidence type="ECO:0000313" key="2">
    <source>
        <dbReference type="EMBL" id="CAI9917142.1"/>
    </source>
</evidence>
<evidence type="ECO:0000256" key="1">
    <source>
        <dbReference type="SAM" id="Phobius"/>
    </source>
</evidence>
<reference evidence="2" key="1">
    <citation type="submission" date="2023-06" db="EMBL/GenBank/DDBJ databases">
        <authorList>
            <person name="Kurt Z."/>
        </authorList>
    </citation>
    <scope>NUCLEOTIDE SEQUENCE</scope>
</reference>
<evidence type="ECO:0000313" key="4">
    <source>
        <dbReference type="Proteomes" id="UP001642409"/>
    </source>
</evidence>
<dbReference type="EMBL" id="CATOUU010000121">
    <property type="protein sequence ID" value="CAI9917142.1"/>
    <property type="molecule type" value="Genomic_DNA"/>
</dbReference>
<keyword evidence="4" id="KW-1185">Reference proteome</keyword>